<dbReference type="Proteomes" id="UP000326857">
    <property type="component" value="Unassembled WGS sequence"/>
</dbReference>
<protein>
    <submittedName>
        <fullName evidence="1">Uncharacterized protein</fullName>
    </submittedName>
</protein>
<evidence type="ECO:0000313" key="1">
    <source>
        <dbReference type="EMBL" id="VVS98172.1"/>
    </source>
</evidence>
<accession>A0A5E7XUM2</accession>
<organism evidence="1 2">
    <name type="scientific">Sphingomonas aurantiaca</name>
    <dbReference type="NCBI Taxonomy" id="185949"/>
    <lineage>
        <taxon>Bacteria</taxon>
        <taxon>Pseudomonadati</taxon>
        <taxon>Pseudomonadota</taxon>
        <taxon>Alphaproteobacteria</taxon>
        <taxon>Sphingomonadales</taxon>
        <taxon>Sphingomonadaceae</taxon>
        <taxon>Sphingomonas</taxon>
    </lineage>
</organism>
<gene>
    <name evidence="1" type="ORF">SPHINGO391_220010</name>
</gene>
<reference evidence="1 2" key="1">
    <citation type="submission" date="2019-09" db="EMBL/GenBank/DDBJ databases">
        <authorList>
            <person name="Dittami M. S."/>
        </authorList>
    </citation>
    <scope>NUCLEOTIDE SEQUENCE [LARGE SCALE GENOMIC DNA]</scope>
    <source>
        <strain evidence="1">SPHINGO391</strain>
    </source>
</reference>
<proteinExistence type="predicted"/>
<dbReference type="PROSITE" id="PS51257">
    <property type="entry name" value="PROKAR_LIPOPROTEIN"/>
    <property type="match status" value="1"/>
</dbReference>
<sequence length="56" mass="5745">MARLLNQLGAFDEAIVVLIAPGAGAFGCADWLALSAGQFTRDLGGSTSAVCRKEFG</sequence>
<dbReference type="EMBL" id="CABVLI010000015">
    <property type="protein sequence ID" value="VVS98172.1"/>
    <property type="molecule type" value="Genomic_DNA"/>
</dbReference>
<name>A0A5E7XUM2_9SPHN</name>
<dbReference type="AlphaFoldDB" id="A0A5E7XUM2"/>
<evidence type="ECO:0000313" key="2">
    <source>
        <dbReference type="Proteomes" id="UP000326857"/>
    </source>
</evidence>